<keyword evidence="7" id="KW-0833">Ubl conjugation pathway</keyword>
<feature type="compositionally biased region" description="Acidic residues" evidence="11">
    <location>
        <begin position="349"/>
        <end position="358"/>
    </location>
</feature>
<feature type="region of interest" description="Disordered" evidence="11">
    <location>
        <begin position="77"/>
        <end position="98"/>
    </location>
</feature>
<sequence>MSSRARSSTAGPSGSVIELPDYEPPNHPLNVSGQRALYNLLAQQYQPRLQQHLRDAAQQLTDSAFETNDRLCYLKGATRKRKERHPEPDEHDQSREEHLQVFQRDVDTMTKRIEEQIRKTIDGQETVKTLEETLRHVKQQAANNATASQRVTQTQRHRDDDDASEFDPTLPGTAQVVIPSSLFKQRVQSERAHYQALSLATRYAHHNDYKSFKRHVHEASYPEETAPPMPPEHTWFPSAGPPAPGTALDAAGDDSDDDIAIAMERISTKCPLTLQEFREPVMSTKCPHTFEKAAILDMIQRSGPRGRGPRAAPCPVSGCSEILTERDLNSDGVLVLKIRRIQKRKAEAAYEDDDDDEGGTSRRNNRAQSIDSDSGAEDIDAIERRQRIAESQAYTQRIKAERVTATPFAGGMDGAADMSTVSQVVDLGSEEDSEDE</sequence>
<dbReference type="GO" id="GO:0030915">
    <property type="term" value="C:Smc5-Smc6 complex"/>
    <property type="evidence" value="ECO:0007669"/>
    <property type="project" value="InterPro"/>
</dbReference>
<feature type="domain" description="SP-RING-type" evidence="12">
    <location>
        <begin position="255"/>
        <end position="347"/>
    </location>
</feature>
<comment type="pathway">
    <text evidence="2">Protein modification; protein sumoylation.</text>
</comment>
<dbReference type="GeneID" id="54300864"/>
<evidence type="ECO:0000256" key="5">
    <source>
        <dbReference type="ARBA" id="ARBA00022723"/>
    </source>
</evidence>
<feature type="region of interest" description="Disordered" evidence="11">
    <location>
        <begin position="408"/>
        <end position="436"/>
    </location>
</feature>
<keyword evidence="5" id="KW-0479">Metal-binding</keyword>
<dbReference type="InterPro" id="IPR004181">
    <property type="entry name" value="Znf_MIZ"/>
</dbReference>
<evidence type="ECO:0000313" key="13">
    <source>
        <dbReference type="EMBL" id="KAF2139456.1"/>
    </source>
</evidence>
<dbReference type="AlphaFoldDB" id="A0A6A6B6G3"/>
<dbReference type="InterPro" id="IPR013083">
    <property type="entry name" value="Znf_RING/FYVE/PHD"/>
</dbReference>
<evidence type="ECO:0000256" key="8">
    <source>
        <dbReference type="ARBA" id="ARBA00022833"/>
    </source>
</evidence>
<dbReference type="Pfam" id="PF11789">
    <property type="entry name" value="zf-Nse"/>
    <property type="match status" value="1"/>
</dbReference>
<evidence type="ECO:0000256" key="9">
    <source>
        <dbReference type="ARBA" id="ARBA00023242"/>
    </source>
</evidence>
<evidence type="ECO:0000256" key="6">
    <source>
        <dbReference type="ARBA" id="ARBA00022771"/>
    </source>
</evidence>
<name>A0A6A6B6G3_9PEZI</name>
<dbReference type="GO" id="GO:0005634">
    <property type="term" value="C:nucleus"/>
    <property type="evidence" value="ECO:0007669"/>
    <property type="project" value="UniProtKB-SubCell"/>
</dbReference>
<gene>
    <name evidence="13" type="ORF">K452DRAFT_310867</name>
</gene>
<dbReference type="Gene3D" id="3.30.40.10">
    <property type="entry name" value="Zinc/RING finger domain, C3HC4 (zinc finger)"/>
    <property type="match status" value="1"/>
</dbReference>
<organism evidence="13 14">
    <name type="scientific">Aplosporella prunicola CBS 121167</name>
    <dbReference type="NCBI Taxonomy" id="1176127"/>
    <lineage>
        <taxon>Eukaryota</taxon>
        <taxon>Fungi</taxon>
        <taxon>Dikarya</taxon>
        <taxon>Ascomycota</taxon>
        <taxon>Pezizomycotina</taxon>
        <taxon>Dothideomycetes</taxon>
        <taxon>Dothideomycetes incertae sedis</taxon>
        <taxon>Botryosphaeriales</taxon>
        <taxon>Aplosporellaceae</taxon>
        <taxon>Aplosporella</taxon>
    </lineage>
</organism>
<dbReference type="CDD" id="cd16651">
    <property type="entry name" value="SPL-RING_NSE2"/>
    <property type="match status" value="1"/>
</dbReference>
<comment type="similarity">
    <text evidence="3">Belongs to the NSE2 family.</text>
</comment>
<dbReference type="InterPro" id="IPR026846">
    <property type="entry name" value="Nse2(Mms21)"/>
</dbReference>
<dbReference type="RefSeq" id="XP_033395169.1">
    <property type="nucleotide sequence ID" value="XM_033543367.1"/>
</dbReference>
<evidence type="ECO:0000256" key="4">
    <source>
        <dbReference type="ARBA" id="ARBA00022679"/>
    </source>
</evidence>
<feature type="compositionally biased region" description="Polar residues" evidence="11">
    <location>
        <begin position="140"/>
        <end position="154"/>
    </location>
</feature>
<evidence type="ECO:0000256" key="1">
    <source>
        <dbReference type="ARBA" id="ARBA00004123"/>
    </source>
</evidence>
<evidence type="ECO:0000313" key="14">
    <source>
        <dbReference type="Proteomes" id="UP000799438"/>
    </source>
</evidence>
<dbReference type="PANTHER" id="PTHR21330:SF1">
    <property type="entry name" value="E3 SUMO-PROTEIN LIGASE NSE2"/>
    <property type="match status" value="1"/>
</dbReference>
<comment type="subcellular location">
    <subcellularLocation>
        <location evidence="1">Nucleus</location>
    </subcellularLocation>
</comment>
<keyword evidence="4" id="KW-0808">Transferase</keyword>
<dbReference type="GO" id="GO:0008270">
    <property type="term" value="F:zinc ion binding"/>
    <property type="evidence" value="ECO:0007669"/>
    <property type="project" value="UniProtKB-KW"/>
</dbReference>
<evidence type="ECO:0000256" key="7">
    <source>
        <dbReference type="ARBA" id="ARBA00022786"/>
    </source>
</evidence>
<evidence type="ECO:0000256" key="11">
    <source>
        <dbReference type="SAM" id="MobiDB-lite"/>
    </source>
</evidence>
<evidence type="ECO:0000256" key="2">
    <source>
        <dbReference type="ARBA" id="ARBA00004718"/>
    </source>
</evidence>
<feature type="compositionally biased region" description="Basic and acidic residues" evidence="11">
    <location>
        <begin position="84"/>
        <end position="98"/>
    </location>
</feature>
<dbReference type="OrthoDB" id="756301at2759"/>
<dbReference type="GO" id="GO:0061665">
    <property type="term" value="F:SUMO ligase activity"/>
    <property type="evidence" value="ECO:0007669"/>
    <property type="project" value="TreeGrafter"/>
</dbReference>
<dbReference type="UniPathway" id="UPA00886"/>
<evidence type="ECO:0000256" key="10">
    <source>
        <dbReference type="PROSITE-ProRule" id="PRU00452"/>
    </source>
</evidence>
<accession>A0A6A6B6G3</accession>
<dbReference type="EMBL" id="ML995493">
    <property type="protein sequence ID" value="KAF2139456.1"/>
    <property type="molecule type" value="Genomic_DNA"/>
</dbReference>
<dbReference type="PROSITE" id="PS51044">
    <property type="entry name" value="ZF_SP_RING"/>
    <property type="match status" value="1"/>
</dbReference>
<protein>
    <recommendedName>
        <fullName evidence="12">SP-RING-type domain-containing protein</fullName>
    </recommendedName>
</protein>
<dbReference type="SUPFAM" id="SSF57850">
    <property type="entry name" value="RING/U-box"/>
    <property type="match status" value="1"/>
</dbReference>
<feature type="region of interest" description="Disordered" evidence="11">
    <location>
        <begin position="1"/>
        <end position="30"/>
    </location>
</feature>
<dbReference type="Proteomes" id="UP000799438">
    <property type="component" value="Unassembled WGS sequence"/>
</dbReference>
<dbReference type="GO" id="GO:0016925">
    <property type="term" value="P:protein sumoylation"/>
    <property type="evidence" value="ECO:0007669"/>
    <property type="project" value="UniProtKB-UniPathway"/>
</dbReference>
<dbReference type="GO" id="GO:0000724">
    <property type="term" value="P:double-strand break repair via homologous recombination"/>
    <property type="evidence" value="ECO:0007669"/>
    <property type="project" value="InterPro"/>
</dbReference>
<keyword evidence="14" id="KW-1185">Reference proteome</keyword>
<evidence type="ECO:0000259" key="12">
    <source>
        <dbReference type="PROSITE" id="PS51044"/>
    </source>
</evidence>
<feature type="region of interest" description="Disordered" evidence="11">
    <location>
        <begin position="139"/>
        <end position="172"/>
    </location>
</feature>
<dbReference type="PANTHER" id="PTHR21330">
    <property type="entry name" value="E3 SUMO-PROTEIN LIGASE NSE2"/>
    <property type="match status" value="1"/>
</dbReference>
<keyword evidence="6 10" id="KW-0863">Zinc-finger</keyword>
<keyword evidence="8" id="KW-0862">Zinc</keyword>
<reference evidence="13" key="1">
    <citation type="journal article" date="2020" name="Stud. Mycol.">
        <title>101 Dothideomycetes genomes: a test case for predicting lifestyles and emergence of pathogens.</title>
        <authorList>
            <person name="Haridas S."/>
            <person name="Albert R."/>
            <person name="Binder M."/>
            <person name="Bloem J."/>
            <person name="Labutti K."/>
            <person name="Salamov A."/>
            <person name="Andreopoulos B."/>
            <person name="Baker S."/>
            <person name="Barry K."/>
            <person name="Bills G."/>
            <person name="Bluhm B."/>
            <person name="Cannon C."/>
            <person name="Castanera R."/>
            <person name="Culley D."/>
            <person name="Daum C."/>
            <person name="Ezra D."/>
            <person name="Gonzalez J."/>
            <person name="Henrissat B."/>
            <person name="Kuo A."/>
            <person name="Liang C."/>
            <person name="Lipzen A."/>
            <person name="Lutzoni F."/>
            <person name="Magnuson J."/>
            <person name="Mondo S."/>
            <person name="Nolan M."/>
            <person name="Ohm R."/>
            <person name="Pangilinan J."/>
            <person name="Park H.-J."/>
            <person name="Ramirez L."/>
            <person name="Alfaro M."/>
            <person name="Sun H."/>
            <person name="Tritt A."/>
            <person name="Yoshinaga Y."/>
            <person name="Zwiers L.-H."/>
            <person name="Turgeon B."/>
            <person name="Goodwin S."/>
            <person name="Spatafora J."/>
            <person name="Crous P."/>
            <person name="Grigoriev I."/>
        </authorList>
    </citation>
    <scope>NUCLEOTIDE SEQUENCE</scope>
    <source>
        <strain evidence="13">CBS 121167</strain>
    </source>
</reference>
<keyword evidence="9" id="KW-0539">Nucleus</keyword>
<evidence type="ECO:0000256" key="3">
    <source>
        <dbReference type="ARBA" id="ARBA00008212"/>
    </source>
</evidence>
<proteinExistence type="inferred from homology"/>
<feature type="compositionally biased region" description="Polar residues" evidence="11">
    <location>
        <begin position="1"/>
        <end position="12"/>
    </location>
</feature>
<feature type="region of interest" description="Disordered" evidence="11">
    <location>
        <begin position="345"/>
        <end position="379"/>
    </location>
</feature>